<keyword evidence="3" id="KW-1185">Reference proteome</keyword>
<gene>
    <name evidence="2" type="ORF">OOT00_05335</name>
</gene>
<keyword evidence="1" id="KW-1133">Transmembrane helix</keyword>
<keyword evidence="1" id="KW-0472">Membrane</keyword>
<organism evidence="2 3">
    <name type="scientific">Desulfobotulus pelophilus</name>
    <dbReference type="NCBI Taxonomy" id="2823377"/>
    <lineage>
        <taxon>Bacteria</taxon>
        <taxon>Pseudomonadati</taxon>
        <taxon>Thermodesulfobacteriota</taxon>
        <taxon>Desulfobacteria</taxon>
        <taxon>Desulfobacterales</taxon>
        <taxon>Desulfobacteraceae</taxon>
        <taxon>Desulfobotulus</taxon>
    </lineage>
</organism>
<evidence type="ECO:0000256" key="1">
    <source>
        <dbReference type="SAM" id="Phobius"/>
    </source>
</evidence>
<proteinExistence type="predicted"/>
<sequence length="163" mass="19829">MNPALLNDYLQLIAHTVTILGLPLALLIFYREKRRERQDREYGTYDALDNKYTHFLELCLERPELDVFDLPFDSNEMNATARKKRQEEIMFLILISIIERAYLMYKDQNTAIKKRQWEGWVAYMKHYSKRQNFRQRWPEFGPNFDHQFVAFMDTLIHETQQEE</sequence>
<feature type="transmembrane region" description="Helical" evidence="1">
    <location>
        <begin position="12"/>
        <end position="30"/>
    </location>
</feature>
<dbReference type="RefSeq" id="WP_265424276.1">
    <property type="nucleotide sequence ID" value="NZ_JAPFPW010000004.1"/>
</dbReference>
<evidence type="ECO:0008006" key="4">
    <source>
        <dbReference type="Google" id="ProtNLM"/>
    </source>
</evidence>
<evidence type="ECO:0000313" key="2">
    <source>
        <dbReference type="EMBL" id="MCW7753408.1"/>
    </source>
</evidence>
<dbReference type="Proteomes" id="UP001209681">
    <property type="component" value="Unassembled WGS sequence"/>
</dbReference>
<dbReference type="EMBL" id="JAPFPW010000004">
    <property type="protein sequence ID" value="MCW7753408.1"/>
    <property type="molecule type" value="Genomic_DNA"/>
</dbReference>
<evidence type="ECO:0000313" key="3">
    <source>
        <dbReference type="Proteomes" id="UP001209681"/>
    </source>
</evidence>
<comment type="caution">
    <text evidence="2">The sequence shown here is derived from an EMBL/GenBank/DDBJ whole genome shotgun (WGS) entry which is preliminary data.</text>
</comment>
<keyword evidence="1" id="KW-0812">Transmembrane</keyword>
<protein>
    <recommendedName>
        <fullName evidence="4">DUF4760 domain-containing protein</fullName>
    </recommendedName>
</protein>
<reference evidence="2 3" key="1">
    <citation type="submission" date="2022-11" db="EMBL/GenBank/DDBJ databases">
        <title>Desulfobotulus tamanensis H1 sp. nov. - anaerobic, alkaliphilic, sulphate reducing bacterium isolated from terrestrial mud volcano.</title>
        <authorList>
            <person name="Frolova A."/>
            <person name="Merkel A.Y."/>
            <person name="Slobodkin A.I."/>
        </authorList>
    </citation>
    <scope>NUCLEOTIDE SEQUENCE [LARGE SCALE GENOMIC DNA]</scope>
    <source>
        <strain evidence="2 3">H1</strain>
    </source>
</reference>
<name>A0ABT3N7H4_9BACT</name>
<accession>A0ABT3N7H4</accession>